<dbReference type="Pfam" id="PF00702">
    <property type="entry name" value="Hydrolase"/>
    <property type="match status" value="1"/>
</dbReference>
<dbReference type="Proteomes" id="UP000023152">
    <property type="component" value="Unassembled WGS sequence"/>
</dbReference>
<dbReference type="SUPFAM" id="SSF56784">
    <property type="entry name" value="HAD-like"/>
    <property type="match status" value="1"/>
</dbReference>
<keyword evidence="3" id="KW-1185">Reference proteome</keyword>
<protein>
    <submittedName>
        <fullName evidence="2">Uncharacterized protein</fullName>
    </submittedName>
</protein>
<comment type="caution">
    <text evidence="2">The sequence shown here is derived from an EMBL/GenBank/DDBJ whole genome shotgun (WGS) entry which is preliminary data.</text>
</comment>
<evidence type="ECO:0000256" key="1">
    <source>
        <dbReference type="SAM" id="Phobius"/>
    </source>
</evidence>
<feature type="non-terminal residue" evidence="2">
    <location>
        <position position="1"/>
    </location>
</feature>
<reference evidence="2 3" key="1">
    <citation type="journal article" date="2013" name="Curr. Biol.">
        <title>The Genome of the Foraminiferan Reticulomyxa filosa.</title>
        <authorList>
            <person name="Glockner G."/>
            <person name="Hulsmann N."/>
            <person name="Schleicher M."/>
            <person name="Noegel A.A."/>
            <person name="Eichinger L."/>
            <person name="Gallinger C."/>
            <person name="Pawlowski J."/>
            <person name="Sierra R."/>
            <person name="Euteneuer U."/>
            <person name="Pillet L."/>
            <person name="Moustafa A."/>
            <person name="Platzer M."/>
            <person name="Groth M."/>
            <person name="Szafranski K."/>
            <person name="Schliwa M."/>
        </authorList>
    </citation>
    <scope>NUCLEOTIDE SEQUENCE [LARGE SCALE GENOMIC DNA]</scope>
</reference>
<keyword evidence="1" id="KW-1133">Transmembrane helix</keyword>
<accession>X6LV06</accession>
<evidence type="ECO:0000313" key="3">
    <source>
        <dbReference type="Proteomes" id="UP000023152"/>
    </source>
</evidence>
<dbReference type="EMBL" id="ASPP01028704">
    <property type="protein sequence ID" value="ETO04967.1"/>
    <property type="molecule type" value="Genomic_DNA"/>
</dbReference>
<dbReference type="InterPro" id="IPR036412">
    <property type="entry name" value="HAD-like_sf"/>
</dbReference>
<dbReference type="InterPro" id="IPR023214">
    <property type="entry name" value="HAD_sf"/>
</dbReference>
<keyword evidence="1" id="KW-0812">Transmembrane</keyword>
<dbReference type="AlphaFoldDB" id="X6LV06"/>
<sequence length="136" mass="16282">EPYDVFPDVFDFLEYIKKYQIKLGVITNDSERYRDTILPILGKLNVFLFYLFIYCIPISIQLLFFFFDWFEKIYVYFEFVADNKSACAKKLDPKMLKYAKRDGGFELNEWWVYIGDNYNKDILPMKTLGGNLIKSI</sequence>
<name>X6LV06_RETFI</name>
<keyword evidence="1" id="KW-0472">Membrane</keyword>
<dbReference type="Gene3D" id="3.40.50.1000">
    <property type="entry name" value="HAD superfamily/HAD-like"/>
    <property type="match status" value="1"/>
</dbReference>
<evidence type="ECO:0000313" key="2">
    <source>
        <dbReference type="EMBL" id="ETO04967.1"/>
    </source>
</evidence>
<proteinExistence type="predicted"/>
<dbReference type="OrthoDB" id="444127at2759"/>
<gene>
    <name evidence="2" type="ORF">RFI_32429</name>
</gene>
<organism evidence="2 3">
    <name type="scientific">Reticulomyxa filosa</name>
    <dbReference type="NCBI Taxonomy" id="46433"/>
    <lineage>
        <taxon>Eukaryota</taxon>
        <taxon>Sar</taxon>
        <taxon>Rhizaria</taxon>
        <taxon>Retaria</taxon>
        <taxon>Foraminifera</taxon>
        <taxon>Monothalamids</taxon>
        <taxon>Reticulomyxidae</taxon>
        <taxon>Reticulomyxa</taxon>
    </lineage>
</organism>
<feature type="transmembrane region" description="Helical" evidence="1">
    <location>
        <begin position="47"/>
        <end position="67"/>
    </location>
</feature>